<name>A0A8C8W751_PERMB</name>
<dbReference type="GO" id="GO:0038023">
    <property type="term" value="F:signaling receptor activity"/>
    <property type="evidence" value="ECO:0007669"/>
    <property type="project" value="Ensembl"/>
</dbReference>
<reference evidence="3" key="2">
    <citation type="submission" date="2025-08" db="UniProtKB">
        <authorList>
            <consortium name="Ensembl"/>
        </authorList>
    </citation>
    <scope>IDENTIFICATION</scope>
</reference>
<evidence type="ECO:0000259" key="2">
    <source>
        <dbReference type="PROSITE" id="PS50835"/>
    </source>
</evidence>
<dbReference type="Proteomes" id="UP000694547">
    <property type="component" value="Chromosome 12"/>
</dbReference>
<dbReference type="PANTHER" id="PTHR37996:SF1">
    <property type="entry name" value="B- AND T-LYMPHOCYTE ATTENUATOR"/>
    <property type="match status" value="1"/>
</dbReference>
<dbReference type="PANTHER" id="PTHR37996">
    <property type="entry name" value="B- AND T-LYMPHOCYTE ATTENUATOR"/>
    <property type="match status" value="1"/>
</dbReference>
<feature type="transmembrane region" description="Helical" evidence="1">
    <location>
        <begin position="175"/>
        <end position="199"/>
    </location>
</feature>
<dbReference type="GO" id="GO:0042130">
    <property type="term" value="P:negative regulation of T cell proliferation"/>
    <property type="evidence" value="ECO:0007669"/>
    <property type="project" value="Ensembl"/>
</dbReference>
<proteinExistence type="predicted"/>
<dbReference type="SMART" id="SM00409">
    <property type="entry name" value="IG"/>
    <property type="match status" value="1"/>
</dbReference>
<dbReference type="InterPro" id="IPR003599">
    <property type="entry name" value="Ig_sub"/>
</dbReference>
<dbReference type="AlphaFoldDB" id="A0A8C8W751"/>
<keyword evidence="1" id="KW-0472">Membrane</keyword>
<accession>A0A8C8W751</accession>
<dbReference type="InterPro" id="IPR039257">
    <property type="entry name" value="BTLA"/>
</dbReference>
<dbReference type="Ensembl" id="ENSPEMT00000036516.1">
    <property type="protein sequence ID" value="ENSPEMP00000036678.1"/>
    <property type="gene ID" value="ENSPEMG00000030512.1"/>
</dbReference>
<feature type="domain" description="Ig-like" evidence="2">
    <location>
        <begin position="11"/>
        <end position="134"/>
    </location>
</feature>
<dbReference type="GeneTree" id="ENSGT00390000017390"/>
<protein>
    <submittedName>
        <fullName evidence="3">B and T lymphocyte associated</fullName>
    </submittedName>
</protein>
<dbReference type="PROSITE" id="PS50835">
    <property type="entry name" value="IG_LIKE"/>
    <property type="match status" value="1"/>
</dbReference>
<evidence type="ECO:0000256" key="1">
    <source>
        <dbReference type="SAM" id="Phobius"/>
    </source>
</evidence>
<dbReference type="Gene3D" id="2.60.40.10">
    <property type="entry name" value="Immunoglobulins"/>
    <property type="match status" value="1"/>
</dbReference>
<dbReference type="GO" id="GO:0005886">
    <property type="term" value="C:plasma membrane"/>
    <property type="evidence" value="ECO:0007669"/>
    <property type="project" value="InterPro"/>
</dbReference>
<sequence>MKTLPAMLGTPELFRELLILHLGLWSIRGKVTKHSCEVQIKVNRHSEYVTTGEHFKIKCPVTYCDHRPNVTWCKYSGKQCLPFEFGPQKHTSWEEKPEASVFILHFKPINASDGGSYSCSTNFNSNVIYSRTITINVTERTQNDSEHHLITPSDIPDATNASGPPTTEERLDMIWLLYSLLPLGALPLLLACFCLVCFLKRRQGKGKMPSDLAERDVNLVDIPVSPRTNSQTLPSETGIYDNDLWSSVQESSESTTNSQLEGNKQGIVYASLNHSVIGRNPRQAKNIEEAPTEYASICRRS</sequence>
<dbReference type="InterPro" id="IPR013106">
    <property type="entry name" value="Ig_V-set"/>
</dbReference>
<keyword evidence="1" id="KW-1133">Transmembrane helix</keyword>
<dbReference type="GO" id="GO:0002768">
    <property type="term" value="P:immune response-regulating cell surface receptor signaling pathway"/>
    <property type="evidence" value="ECO:0007669"/>
    <property type="project" value="InterPro"/>
</dbReference>
<organism evidence="3 4">
    <name type="scientific">Peromyscus maniculatus bairdii</name>
    <name type="common">Prairie deer mouse</name>
    <dbReference type="NCBI Taxonomy" id="230844"/>
    <lineage>
        <taxon>Eukaryota</taxon>
        <taxon>Metazoa</taxon>
        <taxon>Chordata</taxon>
        <taxon>Craniata</taxon>
        <taxon>Vertebrata</taxon>
        <taxon>Euteleostomi</taxon>
        <taxon>Mammalia</taxon>
        <taxon>Eutheria</taxon>
        <taxon>Euarchontoglires</taxon>
        <taxon>Glires</taxon>
        <taxon>Rodentia</taxon>
        <taxon>Myomorpha</taxon>
        <taxon>Muroidea</taxon>
        <taxon>Cricetidae</taxon>
        <taxon>Neotominae</taxon>
        <taxon>Peromyscus</taxon>
    </lineage>
</organism>
<keyword evidence="4" id="KW-1185">Reference proteome</keyword>
<reference evidence="3" key="3">
    <citation type="submission" date="2025-09" db="UniProtKB">
        <authorList>
            <consortium name="Ensembl"/>
        </authorList>
    </citation>
    <scope>IDENTIFICATION</scope>
</reference>
<keyword evidence="1" id="KW-0812">Transmembrane</keyword>
<dbReference type="InterPro" id="IPR007110">
    <property type="entry name" value="Ig-like_dom"/>
</dbReference>
<dbReference type="InterPro" id="IPR036179">
    <property type="entry name" value="Ig-like_dom_sf"/>
</dbReference>
<dbReference type="InterPro" id="IPR013783">
    <property type="entry name" value="Ig-like_fold"/>
</dbReference>
<reference evidence="3 4" key="1">
    <citation type="submission" date="2018-10" db="EMBL/GenBank/DDBJ databases">
        <title>Improved assembly of the deer mouse Peromyscus maniculatus genome.</title>
        <authorList>
            <person name="Lassance J.-M."/>
            <person name="Hoekstra H.E."/>
        </authorList>
    </citation>
    <scope>NUCLEOTIDE SEQUENCE [LARGE SCALE GENOMIC DNA]</scope>
</reference>
<evidence type="ECO:0000313" key="3">
    <source>
        <dbReference type="Ensembl" id="ENSPEMP00000036678.1"/>
    </source>
</evidence>
<dbReference type="Pfam" id="PF07686">
    <property type="entry name" value="V-set"/>
    <property type="match status" value="1"/>
</dbReference>
<dbReference type="SUPFAM" id="SSF48726">
    <property type="entry name" value="Immunoglobulin"/>
    <property type="match status" value="1"/>
</dbReference>
<evidence type="ECO:0000313" key="4">
    <source>
        <dbReference type="Proteomes" id="UP000694547"/>
    </source>
</evidence>